<evidence type="ECO:0000256" key="13">
    <source>
        <dbReference type="SAM" id="Coils"/>
    </source>
</evidence>
<dbReference type="PRINTS" id="PR00904">
    <property type="entry name" value="FRATAXIN"/>
</dbReference>
<organism evidence="14 15">
    <name type="scientific">Popillia japonica</name>
    <name type="common">Japanese beetle</name>
    <dbReference type="NCBI Taxonomy" id="7064"/>
    <lineage>
        <taxon>Eukaryota</taxon>
        <taxon>Metazoa</taxon>
        <taxon>Ecdysozoa</taxon>
        <taxon>Arthropoda</taxon>
        <taxon>Hexapoda</taxon>
        <taxon>Insecta</taxon>
        <taxon>Pterygota</taxon>
        <taxon>Neoptera</taxon>
        <taxon>Endopterygota</taxon>
        <taxon>Coleoptera</taxon>
        <taxon>Polyphaga</taxon>
        <taxon>Scarabaeiformia</taxon>
        <taxon>Scarabaeidae</taxon>
        <taxon>Rutelinae</taxon>
        <taxon>Popillia</taxon>
    </lineage>
</organism>
<protein>
    <recommendedName>
        <fullName evidence="3">ferroxidase</fullName>
        <ecNumber evidence="3">1.16.3.1</ecNumber>
    </recommendedName>
</protein>
<dbReference type="GO" id="GO:0008199">
    <property type="term" value="F:ferric iron binding"/>
    <property type="evidence" value="ECO:0007669"/>
    <property type="project" value="InterPro"/>
</dbReference>
<keyword evidence="5" id="KW-0813">Transport</keyword>
<evidence type="ECO:0000256" key="11">
    <source>
        <dbReference type="ARBA" id="ARBA00023128"/>
    </source>
</evidence>
<evidence type="ECO:0000256" key="12">
    <source>
        <dbReference type="ARBA" id="ARBA00047990"/>
    </source>
</evidence>
<dbReference type="GO" id="GO:0006879">
    <property type="term" value="P:intracellular iron ion homeostasis"/>
    <property type="evidence" value="ECO:0007669"/>
    <property type="project" value="UniProtKB-KW"/>
</dbReference>
<dbReference type="Proteomes" id="UP001458880">
    <property type="component" value="Unassembled WGS sequence"/>
</dbReference>
<dbReference type="InterPro" id="IPR027993">
    <property type="entry name" value="DUF4495"/>
</dbReference>
<dbReference type="PANTHER" id="PTHR33960">
    <property type="entry name" value="SIMILAR TO KIAA0825 PROTEIN"/>
    <property type="match status" value="1"/>
</dbReference>
<sequence>MQNITRYISPYRNFKLFKLLRRTHTRIASSRNTKINCDKNLKIWFPIATNLLNQRLLQLVSHPKFLLSSSSTSIPEIQLVDSVRFEKVCEETLESLTDYFEELVEDATHLKSTDVSYSDGVLTVNFGDPYGTYVINRQSPNRQIWLSSPVSGPKRYDFVCDGEYWLYKHDGRSLHQLLQTEISSIITNKVMEDGNLMDKVNILIQRDMEYYTKKQSVLQESICPGIVGGKLDFPRYASFAAVKLVIWWEDEYLAAFRKNSGFLRPVDENIDGSLDFGGGCGGVVRTSDPSKFIAAITKTSEQILDHLHVLTQEALDHADLTVLIATIGAASLLKNCLWSYMQSASNNKSNHADQLQSGLKKYQEMAEALAERLLDLHCRLLSLYILQDAESLDWENCKPFFESERGSYVVQMWWLYMQGTREDLWNTVPPKMAQRVFSGMLNETLNILTVRYGQVTPSECRSKLVVVDISNLLLCVAQLLPCICEDAEQLIGLYLNNQNKILRDIHSKCQELLTCFILRGAPLDVLHKVFRKGFEACDLSKSRGNTLSPWIIFSLQNIFKEIPRNVTKLTDLPDHTAIALEFLVLMNQPQPNWALLLKVCCMRNFNILLVVLHESLAKFKGNLDLAGTKSDGVKCDGFLCTGDGICKSVEWKSACIKDQQYFDIIYAVTHIYLIVGNEVDLAKSLLPIIRKVDKWGQSFDRREIWNQKRPPWFEAIIDLINPILPPVTRTVINAVKTGASMYQAMSIVLACFSQLWDCINPIIPLISHLIHDLLPAEITPIGNSALLQLLLSALYTDLLRKSETIQKKQVKFAKIPAQDELPTATTAKDPLSHKNSVCSFDGTVSTEDGIALAVAEALCSIDEDNKHTEQIVEFLEQAKRSLDDDLIENDGCARVETTQQVIEILASDVLMSHYGKKSLKVLHHFLTCNSEWILQHLQVCPTGRSAEATRVNPIPNHLLHTMFHIGYKSFDQLLTGEWKPDWPTLLSTPMGLSSERVWGQISNRWEFKDANFGNLSPSDAQIVTALSSMLKPV</sequence>
<dbReference type="SMART" id="SM01219">
    <property type="entry name" value="Frataxin_Cyay"/>
    <property type="match status" value="1"/>
</dbReference>
<evidence type="ECO:0000256" key="10">
    <source>
        <dbReference type="ARBA" id="ARBA00023065"/>
    </source>
</evidence>
<keyword evidence="15" id="KW-1185">Reference proteome</keyword>
<evidence type="ECO:0000256" key="5">
    <source>
        <dbReference type="ARBA" id="ARBA00022448"/>
    </source>
</evidence>
<evidence type="ECO:0000256" key="8">
    <source>
        <dbReference type="ARBA" id="ARBA00023002"/>
    </source>
</evidence>
<name>A0AAW1K3Y9_POPJA</name>
<dbReference type="Gene3D" id="3.30.920.10">
    <property type="entry name" value="Frataxin/CyaY"/>
    <property type="match status" value="1"/>
</dbReference>
<gene>
    <name evidence="14" type="ORF">QE152_g24801</name>
</gene>
<dbReference type="InterPro" id="IPR036524">
    <property type="entry name" value="Frataxin/CyaY_sf"/>
</dbReference>
<keyword evidence="8" id="KW-0560">Oxidoreductase</keyword>
<evidence type="ECO:0000256" key="7">
    <source>
        <dbReference type="ARBA" id="ARBA00022946"/>
    </source>
</evidence>
<dbReference type="GO" id="GO:0016226">
    <property type="term" value="P:iron-sulfur cluster assembly"/>
    <property type="evidence" value="ECO:0007669"/>
    <property type="project" value="InterPro"/>
</dbReference>
<keyword evidence="10" id="KW-0406">Ion transport</keyword>
<evidence type="ECO:0000256" key="1">
    <source>
        <dbReference type="ARBA" id="ARBA00004173"/>
    </source>
</evidence>
<keyword evidence="4" id="KW-0409">Iron storage</keyword>
<evidence type="ECO:0000313" key="15">
    <source>
        <dbReference type="Proteomes" id="UP001458880"/>
    </source>
</evidence>
<feature type="coiled-coil region" evidence="13">
    <location>
        <begin position="352"/>
        <end position="379"/>
    </location>
</feature>
<keyword evidence="7" id="KW-0809">Transit peptide</keyword>
<dbReference type="PROSITE" id="PS01344">
    <property type="entry name" value="FRATAXIN_1"/>
    <property type="match status" value="1"/>
</dbReference>
<dbReference type="GO" id="GO:0004322">
    <property type="term" value="F:ferroxidase activity"/>
    <property type="evidence" value="ECO:0007669"/>
    <property type="project" value="UniProtKB-EC"/>
</dbReference>
<dbReference type="InterPro" id="IPR020895">
    <property type="entry name" value="Frataxin_CS"/>
</dbReference>
<evidence type="ECO:0000256" key="4">
    <source>
        <dbReference type="ARBA" id="ARBA00022434"/>
    </source>
</evidence>
<evidence type="ECO:0000256" key="6">
    <source>
        <dbReference type="ARBA" id="ARBA00022496"/>
    </source>
</evidence>
<dbReference type="Pfam" id="PF14906">
    <property type="entry name" value="DUF4495"/>
    <property type="match status" value="1"/>
</dbReference>
<comment type="similarity">
    <text evidence="2">Belongs to the frataxin family.</text>
</comment>
<dbReference type="GO" id="GO:0006826">
    <property type="term" value="P:iron ion transport"/>
    <property type="evidence" value="ECO:0007669"/>
    <property type="project" value="UniProtKB-KW"/>
</dbReference>
<dbReference type="NCBIfam" id="TIGR03422">
    <property type="entry name" value="mito_frataxin"/>
    <property type="match status" value="1"/>
</dbReference>
<dbReference type="AlphaFoldDB" id="A0AAW1K3Y9"/>
<reference evidence="14 15" key="1">
    <citation type="journal article" date="2024" name="BMC Genomics">
        <title>De novo assembly and annotation of Popillia japonica's genome with initial clues to its potential as an invasive pest.</title>
        <authorList>
            <person name="Cucini C."/>
            <person name="Boschi S."/>
            <person name="Funari R."/>
            <person name="Cardaioli E."/>
            <person name="Iannotti N."/>
            <person name="Marturano G."/>
            <person name="Paoli F."/>
            <person name="Bruttini M."/>
            <person name="Carapelli A."/>
            <person name="Frati F."/>
            <person name="Nardi F."/>
        </authorList>
    </citation>
    <scope>NUCLEOTIDE SEQUENCE [LARGE SCALE GENOMIC DNA]</scope>
    <source>
        <strain evidence="14">DMR45628</strain>
    </source>
</reference>
<comment type="subcellular location">
    <subcellularLocation>
        <location evidence="1">Mitochondrion</location>
    </subcellularLocation>
</comment>
<evidence type="ECO:0000256" key="2">
    <source>
        <dbReference type="ARBA" id="ARBA00008183"/>
    </source>
</evidence>
<dbReference type="PANTHER" id="PTHR33960:SF1">
    <property type="entry name" value="SIMILAR TO KIAA0825 PROTEIN"/>
    <property type="match status" value="1"/>
</dbReference>
<dbReference type="InterPro" id="IPR017789">
    <property type="entry name" value="Frataxin"/>
</dbReference>
<keyword evidence="9" id="KW-0408">Iron</keyword>
<accession>A0AAW1K3Y9</accession>
<dbReference type="Pfam" id="PF01491">
    <property type="entry name" value="Frataxin_Cyay"/>
    <property type="match status" value="1"/>
</dbReference>
<evidence type="ECO:0000313" key="14">
    <source>
        <dbReference type="EMBL" id="KAK9712612.1"/>
    </source>
</evidence>
<comment type="catalytic activity">
    <reaction evidence="12">
        <text>4 Fe(2+) + O2 + 4 H(+) = 4 Fe(3+) + 2 H2O</text>
        <dbReference type="Rhea" id="RHEA:11148"/>
        <dbReference type="ChEBI" id="CHEBI:15377"/>
        <dbReference type="ChEBI" id="CHEBI:15378"/>
        <dbReference type="ChEBI" id="CHEBI:15379"/>
        <dbReference type="ChEBI" id="CHEBI:29033"/>
        <dbReference type="ChEBI" id="CHEBI:29034"/>
        <dbReference type="EC" id="1.16.3.1"/>
    </reaction>
</comment>
<dbReference type="EC" id="1.16.3.1" evidence="3"/>
<dbReference type="PROSITE" id="PS50810">
    <property type="entry name" value="FRATAXIN_2"/>
    <property type="match status" value="1"/>
</dbReference>
<dbReference type="NCBIfam" id="TIGR03421">
    <property type="entry name" value="FeS_CyaY"/>
    <property type="match status" value="1"/>
</dbReference>
<keyword evidence="13" id="KW-0175">Coiled coil</keyword>
<dbReference type="SUPFAM" id="SSF55387">
    <property type="entry name" value="Frataxin/Nqo15-like"/>
    <property type="match status" value="1"/>
</dbReference>
<dbReference type="EMBL" id="JASPKY010000260">
    <property type="protein sequence ID" value="KAK9712612.1"/>
    <property type="molecule type" value="Genomic_DNA"/>
</dbReference>
<comment type="caution">
    <text evidence="14">The sequence shown here is derived from an EMBL/GenBank/DDBJ whole genome shotgun (WGS) entry which is preliminary data.</text>
</comment>
<evidence type="ECO:0000256" key="9">
    <source>
        <dbReference type="ARBA" id="ARBA00023004"/>
    </source>
</evidence>
<proteinExistence type="inferred from homology"/>
<evidence type="ECO:0000256" key="3">
    <source>
        <dbReference type="ARBA" id="ARBA00013107"/>
    </source>
</evidence>
<keyword evidence="11" id="KW-0496">Mitochondrion</keyword>
<keyword evidence="6" id="KW-0410">Iron transport</keyword>
<dbReference type="GO" id="GO:0005739">
    <property type="term" value="C:mitochondrion"/>
    <property type="evidence" value="ECO:0007669"/>
    <property type="project" value="UniProtKB-SubCell"/>
</dbReference>
<dbReference type="InterPro" id="IPR002908">
    <property type="entry name" value="Frataxin/CyaY"/>
</dbReference>